<feature type="compositionally biased region" description="Basic and acidic residues" evidence="1">
    <location>
        <begin position="134"/>
        <end position="153"/>
    </location>
</feature>
<reference evidence="2" key="1">
    <citation type="submission" date="2020-12" db="EMBL/GenBank/DDBJ databases">
        <title>Enhanced detection system for hospital associated transmission using whole genome sequencing surveillance.</title>
        <authorList>
            <person name="Harrison L.H."/>
            <person name="Van Tyne D."/>
            <person name="Marsh J.W."/>
            <person name="Griffith M.P."/>
            <person name="Snyder D.J."/>
            <person name="Cooper V.S."/>
            <person name="Mustapha M."/>
        </authorList>
    </citation>
    <scope>NUCLEOTIDE SEQUENCE</scope>
    <source>
        <strain evidence="2">PSB00042</strain>
    </source>
</reference>
<feature type="compositionally biased region" description="Low complexity" evidence="1">
    <location>
        <begin position="170"/>
        <end position="182"/>
    </location>
</feature>
<evidence type="ECO:0000256" key="1">
    <source>
        <dbReference type="SAM" id="MobiDB-lite"/>
    </source>
</evidence>
<dbReference type="InterPro" id="IPR031875">
    <property type="entry name" value="RecA_dep_nuc"/>
</dbReference>
<accession>A0A8I1JJF3</accession>
<name>A0A8I1JJF3_PSEPU</name>
<organism evidence="2 3">
    <name type="scientific">Pseudomonas putida</name>
    <name type="common">Arthrobacter siderocapsulatus</name>
    <dbReference type="NCBI Taxonomy" id="303"/>
    <lineage>
        <taxon>Bacteria</taxon>
        <taxon>Pseudomonadati</taxon>
        <taxon>Pseudomonadota</taxon>
        <taxon>Gammaproteobacteria</taxon>
        <taxon>Pseudomonadales</taxon>
        <taxon>Pseudomonadaceae</taxon>
        <taxon>Pseudomonas</taxon>
    </lineage>
</organism>
<comment type="caution">
    <text evidence="2">The sequence shown here is derived from an EMBL/GenBank/DDBJ whole genome shotgun (WGS) entry which is preliminary data.</text>
</comment>
<proteinExistence type="predicted"/>
<evidence type="ECO:0000313" key="3">
    <source>
        <dbReference type="Proteomes" id="UP000637061"/>
    </source>
</evidence>
<dbReference type="Gene3D" id="3.30.40.190">
    <property type="match status" value="1"/>
</dbReference>
<dbReference type="AlphaFoldDB" id="A0A8I1JJF3"/>
<dbReference type="Pfam" id="PF16786">
    <property type="entry name" value="RecA_dep_nuc"/>
    <property type="match status" value="1"/>
</dbReference>
<dbReference type="EMBL" id="JAEHTE010000001">
    <property type="protein sequence ID" value="MBI6882325.1"/>
    <property type="molecule type" value="Genomic_DNA"/>
</dbReference>
<feature type="region of interest" description="Disordered" evidence="1">
    <location>
        <begin position="134"/>
        <end position="194"/>
    </location>
</feature>
<gene>
    <name evidence="2" type="ORF">JEU22_00070</name>
</gene>
<dbReference type="Proteomes" id="UP000637061">
    <property type="component" value="Unassembled WGS sequence"/>
</dbReference>
<evidence type="ECO:0000313" key="2">
    <source>
        <dbReference type="EMBL" id="MBI6882325.1"/>
    </source>
</evidence>
<protein>
    <recommendedName>
        <fullName evidence="4">Recombinase</fullName>
    </recommendedName>
</protein>
<sequence>MKGIARTQKEIEFHDRVAALGCISCRQEGIFNTHVSIHHAHGRTKPGCHMWVLPLCEPHHQDNGTAIARHPYKRRWEAKYGNEDELIRQMWTELGIEFTEPVRVAKPVDRNKPKKLTSAAVEIGVVKLKSMAQKEGDKINRKEKSPAAAKESESSPARPKARIQSRGFDKSSNSKISSRSKIPAPKKQPMSEKQVAYLAERKAASKAYKLKMREEYKEKVELLAKISGA</sequence>
<evidence type="ECO:0008006" key="4">
    <source>
        <dbReference type="Google" id="ProtNLM"/>
    </source>
</evidence>
<dbReference type="RefSeq" id="WP_198745950.1">
    <property type="nucleotide sequence ID" value="NZ_JAEHTE010000001.1"/>
</dbReference>